<sequence>MFEFSVGIITERIAMLSRILSFLLIGAFVCVESARYGFTDKGNANAMVDQLLGVVKTKYGTTLDPFHVPEIDLKFDKKIALTWWH</sequence>
<dbReference type="Gene3D" id="3.15.10.50">
    <property type="match status" value="1"/>
</dbReference>
<dbReference type="EMBL" id="OC954466">
    <property type="protein sequence ID" value="CAD7664606.1"/>
    <property type="molecule type" value="Genomic_DNA"/>
</dbReference>
<dbReference type="OrthoDB" id="6419576at2759"/>
<organism evidence="1">
    <name type="scientific">Oppiella nova</name>
    <dbReference type="NCBI Taxonomy" id="334625"/>
    <lineage>
        <taxon>Eukaryota</taxon>
        <taxon>Metazoa</taxon>
        <taxon>Ecdysozoa</taxon>
        <taxon>Arthropoda</taxon>
        <taxon>Chelicerata</taxon>
        <taxon>Arachnida</taxon>
        <taxon>Acari</taxon>
        <taxon>Acariformes</taxon>
        <taxon>Sarcoptiformes</taxon>
        <taxon>Oribatida</taxon>
        <taxon>Brachypylina</taxon>
        <taxon>Oppioidea</taxon>
        <taxon>Oppiidae</taxon>
        <taxon>Oppiella</taxon>
    </lineage>
</organism>
<evidence type="ECO:0000313" key="1">
    <source>
        <dbReference type="EMBL" id="CAD7664606.1"/>
    </source>
</evidence>
<dbReference type="InterPro" id="IPR038602">
    <property type="entry name" value="Mite_allergen_7_sf"/>
</dbReference>
<name>A0A7R9MR58_9ACAR</name>
<keyword evidence="2" id="KW-1185">Reference proteome</keyword>
<dbReference type="EMBL" id="CAJPVJ010039641">
    <property type="protein sequence ID" value="CAG2181743.1"/>
    <property type="molecule type" value="Genomic_DNA"/>
</dbReference>
<dbReference type="AlphaFoldDB" id="A0A7R9MR58"/>
<dbReference type="Proteomes" id="UP000728032">
    <property type="component" value="Unassembled WGS sequence"/>
</dbReference>
<protein>
    <submittedName>
        <fullName evidence="1">Uncharacterized protein</fullName>
    </submittedName>
</protein>
<evidence type="ECO:0000313" key="2">
    <source>
        <dbReference type="Proteomes" id="UP000728032"/>
    </source>
</evidence>
<reference evidence="1" key="1">
    <citation type="submission" date="2020-11" db="EMBL/GenBank/DDBJ databases">
        <authorList>
            <person name="Tran Van P."/>
        </authorList>
    </citation>
    <scope>NUCLEOTIDE SEQUENCE</scope>
</reference>
<feature type="non-terminal residue" evidence="1">
    <location>
        <position position="1"/>
    </location>
</feature>
<gene>
    <name evidence="1" type="ORF">ONB1V03_LOCUS21164</name>
</gene>
<accession>A0A7R9MR58</accession>
<proteinExistence type="predicted"/>